<dbReference type="GO" id="GO:0003885">
    <property type="term" value="F:D-arabinono-1,4-lactone oxidase activity"/>
    <property type="evidence" value="ECO:0007669"/>
    <property type="project" value="InterPro"/>
</dbReference>
<accession>A0A9P6M411</accession>
<evidence type="ECO:0000313" key="4">
    <source>
        <dbReference type="Proteomes" id="UP000738359"/>
    </source>
</evidence>
<keyword evidence="1" id="KW-0560">Oxidoreductase</keyword>
<keyword evidence="4" id="KW-1185">Reference proteome</keyword>
<dbReference type="GO" id="GO:0050660">
    <property type="term" value="F:flavin adenine dinucleotide binding"/>
    <property type="evidence" value="ECO:0007669"/>
    <property type="project" value="InterPro"/>
</dbReference>
<organism evidence="3 4">
    <name type="scientific">Mortierella alpina</name>
    <name type="common">Oleaginous fungus</name>
    <name type="synonym">Mortierella renispora</name>
    <dbReference type="NCBI Taxonomy" id="64518"/>
    <lineage>
        <taxon>Eukaryota</taxon>
        <taxon>Fungi</taxon>
        <taxon>Fungi incertae sedis</taxon>
        <taxon>Mucoromycota</taxon>
        <taxon>Mortierellomycotina</taxon>
        <taxon>Mortierellomycetes</taxon>
        <taxon>Mortierellales</taxon>
        <taxon>Mortierellaceae</taxon>
        <taxon>Mortierella</taxon>
    </lineage>
</organism>
<dbReference type="GO" id="GO:0016020">
    <property type="term" value="C:membrane"/>
    <property type="evidence" value="ECO:0007669"/>
    <property type="project" value="InterPro"/>
</dbReference>
<name>A0A9P6M411_MORAP</name>
<evidence type="ECO:0000259" key="2">
    <source>
        <dbReference type="Pfam" id="PF04030"/>
    </source>
</evidence>
<dbReference type="Pfam" id="PF04030">
    <property type="entry name" value="ALO"/>
    <property type="match status" value="1"/>
</dbReference>
<reference evidence="3" key="1">
    <citation type="journal article" date="2020" name="Fungal Divers.">
        <title>Resolving the Mortierellaceae phylogeny through synthesis of multi-gene phylogenetics and phylogenomics.</title>
        <authorList>
            <person name="Vandepol N."/>
            <person name="Liber J."/>
            <person name="Desiro A."/>
            <person name="Na H."/>
            <person name="Kennedy M."/>
            <person name="Barry K."/>
            <person name="Grigoriev I.V."/>
            <person name="Miller A.N."/>
            <person name="O'Donnell K."/>
            <person name="Stajich J.E."/>
            <person name="Bonito G."/>
        </authorList>
    </citation>
    <scope>NUCLEOTIDE SEQUENCE</scope>
    <source>
        <strain evidence="3">CK1249</strain>
    </source>
</reference>
<dbReference type="Proteomes" id="UP000738359">
    <property type="component" value="Unassembled WGS sequence"/>
</dbReference>
<sequence length="392" mass="44880">MSKDKSWTVEIETGVSIKDLDSYLRICDPPLTLSSNVVFDCHGAATREGTLSDKVTCVKIVGADGTLNVFTKEKDPVEFAAATINLGLFGIIHSYTIQVEPMFKLQLVNYPLQSELFAFANVGGSRIKALVQSSEQIEFIYFPFSCRDFKSPANDRVLIRQWHRTDLPLKSSLKRVAFQRFRQRLLVRFAQNVLYKFMTTFPKTTPYVCYPLFAMTPRDKKVLYAPDAIHHYGGLELFTITELEMAFKVDDDFGNVVNAWNFAMSLMYEYGNRGEFPLNMALEMRFIKASGMTMSNAYDDDPEALYCMMQVVSKAEVRGFKEFTAKLGRLWMDTVQARPHWAKVWEHIPGIVPHLRKLDSARFDQFEAIRKKYDPEAMFMNATFAGLLGHDM</sequence>
<feature type="domain" description="D-arabinono-1,4-lactone oxidase C-terminal" evidence="2">
    <location>
        <begin position="96"/>
        <end position="382"/>
    </location>
</feature>
<dbReference type="InterPro" id="IPR036318">
    <property type="entry name" value="FAD-bd_PCMH-like_sf"/>
</dbReference>
<evidence type="ECO:0000256" key="1">
    <source>
        <dbReference type="ARBA" id="ARBA00023002"/>
    </source>
</evidence>
<dbReference type="GO" id="GO:0080049">
    <property type="term" value="F:L-gulono-1,4-lactone dehydrogenase activity"/>
    <property type="evidence" value="ECO:0007669"/>
    <property type="project" value="TreeGrafter"/>
</dbReference>
<dbReference type="OrthoDB" id="610608at2759"/>
<dbReference type="SUPFAM" id="SSF56176">
    <property type="entry name" value="FAD-binding/transporter-associated domain-like"/>
    <property type="match status" value="1"/>
</dbReference>
<dbReference type="Gene3D" id="3.30.465.10">
    <property type="match status" value="1"/>
</dbReference>
<gene>
    <name evidence="3" type="ORF">BGZ70_005832</name>
</gene>
<dbReference type="InterPro" id="IPR007173">
    <property type="entry name" value="ALO_C"/>
</dbReference>
<dbReference type="PANTHER" id="PTHR43762">
    <property type="entry name" value="L-GULONOLACTONE OXIDASE"/>
    <property type="match status" value="1"/>
</dbReference>
<protein>
    <recommendedName>
        <fullName evidence="2">D-arabinono-1,4-lactone oxidase C-terminal domain-containing protein</fullName>
    </recommendedName>
</protein>
<dbReference type="InterPro" id="IPR016170">
    <property type="entry name" value="Cytok_DH_C_sf"/>
</dbReference>
<dbReference type="Gene3D" id="3.40.462.10">
    <property type="entry name" value="FAD-linked oxidases, C-terminal domain"/>
    <property type="match status" value="1"/>
</dbReference>
<proteinExistence type="predicted"/>
<dbReference type="PANTHER" id="PTHR43762:SF1">
    <property type="entry name" value="D-ARABINONO-1,4-LACTONE OXIDASE"/>
    <property type="match status" value="1"/>
</dbReference>
<dbReference type="InterPro" id="IPR010031">
    <property type="entry name" value="FAD_lactone_oxidase-like"/>
</dbReference>
<comment type="caution">
    <text evidence="3">The sequence shown here is derived from an EMBL/GenBank/DDBJ whole genome shotgun (WGS) entry which is preliminary data.</text>
</comment>
<dbReference type="InterPro" id="IPR016169">
    <property type="entry name" value="FAD-bd_PCMH_sub2"/>
</dbReference>
<evidence type="ECO:0000313" key="3">
    <source>
        <dbReference type="EMBL" id="KAF9964839.1"/>
    </source>
</evidence>
<dbReference type="AlphaFoldDB" id="A0A9P6M411"/>
<dbReference type="EMBL" id="JAAAHY010000316">
    <property type="protein sequence ID" value="KAF9964839.1"/>
    <property type="molecule type" value="Genomic_DNA"/>
</dbReference>